<dbReference type="Proteomes" id="UP001183794">
    <property type="component" value="Unassembled WGS sequence"/>
</dbReference>
<evidence type="ECO:0000259" key="5">
    <source>
        <dbReference type="Pfam" id="PF01571"/>
    </source>
</evidence>
<dbReference type="Pfam" id="PF08669">
    <property type="entry name" value="GCV_T_C"/>
    <property type="match status" value="1"/>
</dbReference>
<dbReference type="EC" id="1.5.3.1" evidence="8"/>
<dbReference type="Gene3D" id="3.30.1360.120">
    <property type="entry name" value="Probable tRNA modification gtpase trme, domain 1"/>
    <property type="match status" value="2"/>
</dbReference>
<dbReference type="EMBL" id="JAVDYJ010000001">
    <property type="protein sequence ID" value="MDR7346113.1"/>
    <property type="molecule type" value="Genomic_DNA"/>
</dbReference>
<dbReference type="Gene3D" id="3.50.50.60">
    <property type="entry name" value="FAD/NAD(P)-binding domain"/>
    <property type="match status" value="3"/>
</dbReference>
<evidence type="ECO:0000259" key="4">
    <source>
        <dbReference type="Pfam" id="PF00890"/>
    </source>
</evidence>
<dbReference type="Pfam" id="PF13510">
    <property type="entry name" value="Fer2_4"/>
    <property type="match status" value="1"/>
</dbReference>
<reference evidence="8 9" key="1">
    <citation type="submission" date="2023-07" db="EMBL/GenBank/DDBJ databases">
        <title>Sequencing the genomes of 1000 actinobacteria strains.</title>
        <authorList>
            <person name="Klenk H.-P."/>
        </authorList>
    </citation>
    <scope>NUCLEOTIDE SEQUENCE [LARGE SCALE GENOMIC DNA]</scope>
    <source>
        <strain evidence="8 9">DSM 22966</strain>
    </source>
</reference>
<keyword evidence="2" id="KW-0285">Flavoprotein</keyword>
<dbReference type="PANTHER" id="PTHR43757">
    <property type="entry name" value="AMINOMETHYLTRANSFERASE"/>
    <property type="match status" value="1"/>
</dbReference>
<evidence type="ECO:0000256" key="1">
    <source>
        <dbReference type="ARBA" id="ARBA00008609"/>
    </source>
</evidence>
<evidence type="ECO:0000256" key="2">
    <source>
        <dbReference type="ARBA" id="ARBA00022630"/>
    </source>
</evidence>
<comment type="caution">
    <text evidence="8">The sequence shown here is derived from an EMBL/GenBank/DDBJ whole genome shotgun (WGS) entry which is preliminary data.</text>
</comment>
<dbReference type="Pfam" id="PF00890">
    <property type="entry name" value="FAD_binding_2"/>
    <property type="match status" value="1"/>
</dbReference>
<dbReference type="InterPro" id="IPR013977">
    <property type="entry name" value="GcvT_C"/>
</dbReference>
<dbReference type="InterPro" id="IPR041117">
    <property type="entry name" value="SoxA_A3"/>
</dbReference>
<evidence type="ECO:0000256" key="3">
    <source>
        <dbReference type="ARBA" id="ARBA00023002"/>
    </source>
</evidence>
<sequence>MTPSDATNQPLRLPTQANEEIDRSQRVSFNWNGKTYTGFKGDTIVSALYAAGERVFSRSMKYHSPRSVLTGTLHDPGTIMQVDDEPNVRGAHRLIREAMNVNSQNTWPSLKYDVRSVNQLGARFLGPGFYYKTFMKPNFLVPMYQKVLRGFVHGGEVSEETPEETYEKRYAHTDVLVAGGGPAGMEAALAAAEAGASVMLVEEDHQLGGHLRWSDGELARQLRSQVESHPQITVYTNATVAARYDDNWFPVVQRNPRPGMAERILKTRARSLVVAAGLLERPYVFEGNDLPGVMLSTAARRLINLYSVRPGERAVVLTANPEGDAAVEDLRRAGVDVAAVLDARRGETVVKAEGRRGKLARVHTSTGQTIEADLLVTATGWTAPTSLLNMSGDVPYYEPRAARFLPGGTDEGVYAAGGIAGDGSVQQLRENGGSVGARAAAHALAARQQKIASAPTVTDAGEATEPALPEITPLETPEHPELFRSSTHGFVDYSEDITSEDLIEAVKEGFDSAELVKRFTTVTMGPLQGKIELVNFIAIVAEATGRTIAETGTTTWRPMYAPVTLGALAGRNYDPVRYSSIQPWHEAHGAKQMVAGAWMRPEHYGDPAAEVRRVRDKVGIIDVTPLGKIDLRGPDVPKLLNHLYTNKWMKLPIGKVRYGAMVSEDGVVMDDGVTAHLGEDHYLMTTTTSGAGRVWDWIEEWLQTFHPEWQVHATPVSTAYTSINIAGPHSRTLLSRLTEDVDLSADAFKYMEVRTGTVAGVANTILWRIGFTGELSYEIHVPAAYGLHVWEALLEAGKDLGVGPFGIEAQRVLRLETGHLIVGQDTDGLTQAYSAGLDWAVKLDKDDFVGKPELLWQQQKQDGPRLVAVQPTDPNVVPYEASQVLYPDGTIAGRITSSRFSPTLNRSIGLAQVDHSLSSPGTILDIRQVDGSMVQAKVMPDMTAVDPEGVRLDNDTVPQDTVSFAEPVARGPVRLGNATTTVGDWEVSAQPSAAPLTVQDQSAMAKVEIRSAFNGSTAQKLQASFGRTHRSEQGTLVIGSGPGQWHVLGEPGTEQSMVDELQQMADSADELTTVVDLTHGRALFRITGPESAELLNKLCSLELSDDIVPDGSALRGSVAGVVTDIVRDDSDGTRSYLIHCERSSGQYLWDTLFDAGAEYRIEEAGFGMTHTFQEAVSGAR</sequence>
<feature type="domain" description="FAD-dependent oxidoreductase 2 FAD-binding" evidence="4">
    <location>
        <begin position="174"/>
        <end position="222"/>
    </location>
</feature>
<evidence type="ECO:0000259" key="6">
    <source>
        <dbReference type="Pfam" id="PF08669"/>
    </source>
</evidence>
<dbReference type="InterPro" id="IPR028896">
    <property type="entry name" value="GcvT/YgfZ/DmdA"/>
</dbReference>
<dbReference type="RefSeq" id="WP_310170622.1">
    <property type="nucleotide sequence ID" value="NZ_BAABHE010000002.1"/>
</dbReference>
<protein>
    <submittedName>
        <fullName evidence="8">Sarcosine oxidase subunit alpha</fullName>
        <ecNumber evidence="8">1.5.3.1</ecNumber>
    </submittedName>
</protein>
<dbReference type="InterPro" id="IPR006222">
    <property type="entry name" value="GCVT_N"/>
</dbReference>
<dbReference type="PRINTS" id="PR00469">
    <property type="entry name" value="PNDRDTASEII"/>
</dbReference>
<accession>A0ABU2AZY5</accession>
<dbReference type="InterPro" id="IPR003953">
    <property type="entry name" value="FAD-dep_OxRdtase_2_FAD-bd"/>
</dbReference>
<dbReference type="InterPro" id="IPR036188">
    <property type="entry name" value="FAD/NAD-bd_sf"/>
</dbReference>
<dbReference type="Pfam" id="PF17806">
    <property type="entry name" value="SO_alpha_A3"/>
    <property type="match status" value="1"/>
</dbReference>
<dbReference type="Pfam" id="PF01571">
    <property type="entry name" value="GCV_T"/>
    <property type="match status" value="2"/>
</dbReference>
<dbReference type="InterPro" id="IPR041854">
    <property type="entry name" value="BFD-like_2Fe2S-bd_dom_sf"/>
</dbReference>
<feature type="domain" description="GCVT N-terminal" evidence="5">
    <location>
        <begin position="1045"/>
        <end position="1171"/>
    </location>
</feature>
<feature type="domain" description="Aminomethyltransferase C-terminal" evidence="6">
    <location>
        <begin position="865"/>
        <end position="940"/>
    </location>
</feature>
<keyword evidence="3 8" id="KW-0560">Oxidoreductase</keyword>
<dbReference type="InterPro" id="IPR027266">
    <property type="entry name" value="TrmE/GcvT-like"/>
</dbReference>
<name>A0ABU2AZY5_9MICC</name>
<dbReference type="Gene3D" id="1.10.10.1100">
    <property type="entry name" value="BFD-like [2Fe-2S]-binding domain"/>
    <property type="match status" value="1"/>
</dbReference>
<dbReference type="Gene3D" id="3.10.20.440">
    <property type="entry name" value="2Fe-2S iron-sulphur cluster binding domain, sarcosine oxidase, alpha subunit, N-terminal domain"/>
    <property type="match status" value="1"/>
</dbReference>
<dbReference type="InterPro" id="IPR042204">
    <property type="entry name" value="2Fe-2S-bd_N"/>
</dbReference>
<dbReference type="InterPro" id="IPR029043">
    <property type="entry name" value="GcvT/YgfZ_C"/>
</dbReference>
<feature type="domain" description="GCVT N-terminal" evidence="5">
    <location>
        <begin position="583"/>
        <end position="845"/>
    </location>
</feature>
<keyword evidence="9" id="KW-1185">Reference proteome</keyword>
<dbReference type="SUPFAM" id="SSF103025">
    <property type="entry name" value="Folate-binding domain"/>
    <property type="match status" value="2"/>
</dbReference>
<proteinExistence type="inferred from homology"/>
<feature type="domain" description="SoxA A3" evidence="7">
    <location>
        <begin position="489"/>
        <end position="571"/>
    </location>
</feature>
<organism evidence="8 9">
    <name type="scientific">Enteractinococcus fodinae</name>
    <dbReference type="NCBI Taxonomy" id="684663"/>
    <lineage>
        <taxon>Bacteria</taxon>
        <taxon>Bacillati</taxon>
        <taxon>Actinomycetota</taxon>
        <taxon>Actinomycetes</taxon>
        <taxon>Micrococcales</taxon>
        <taxon>Micrococcaceae</taxon>
    </lineage>
</organism>
<evidence type="ECO:0000259" key="7">
    <source>
        <dbReference type="Pfam" id="PF17806"/>
    </source>
</evidence>
<dbReference type="PANTHER" id="PTHR43757:SF2">
    <property type="entry name" value="AMINOMETHYLTRANSFERASE, MITOCHONDRIAL"/>
    <property type="match status" value="1"/>
</dbReference>
<dbReference type="GO" id="GO:0008115">
    <property type="term" value="F:sarcosine oxidase activity"/>
    <property type="evidence" value="ECO:0007669"/>
    <property type="project" value="UniProtKB-EC"/>
</dbReference>
<evidence type="ECO:0000313" key="9">
    <source>
        <dbReference type="Proteomes" id="UP001183794"/>
    </source>
</evidence>
<comment type="similarity">
    <text evidence="1">Belongs to the GcvT family.</text>
</comment>
<gene>
    <name evidence="8" type="ORF">J2S62_000370</name>
</gene>
<evidence type="ECO:0000313" key="8">
    <source>
        <dbReference type="EMBL" id="MDR7346113.1"/>
    </source>
</evidence>
<dbReference type="SUPFAM" id="SSF101790">
    <property type="entry name" value="Aminomethyltransferase beta-barrel domain"/>
    <property type="match status" value="1"/>
</dbReference>
<dbReference type="PRINTS" id="PR00368">
    <property type="entry name" value="FADPNR"/>
</dbReference>
<dbReference type="SUPFAM" id="SSF51905">
    <property type="entry name" value="FAD/NAD(P)-binding domain"/>
    <property type="match status" value="1"/>
</dbReference>